<feature type="transmembrane region" description="Helical" evidence="1">
    <location>
        <begin position="295"/>
        <end position="318"/>
    </location>
</feature>
<keyword evidence="3" id="KW-1185">Reference proteome</keyword>
<evidence type="ECO:0000256" key="1">
    <source>
        <dbReference type="SAM" id="Phobius"/>
    </source>
</evidence>
<dbReference type="PANTHER" id="PTHR28019">
    <property type="entry name" value="CELL MEMBRANE PROTEIN YLR413W-RELATED"/>
    <property type="match status" value="1"/>
</dbReference>
<dbReference type="GeneID" id="92208449"/>
<accession>A0ABP0ZLK6</accession>
<organism evidence="2 3">
    <name type="scientific">Lodderomyces beijingensis</name>
    <dbReference type="NCBI Taxonomy" id="1775926"/>
    <lineage>
        <taxon>Eukaryota</taxon>
        <taxon>Fungi</taxon>
        <taxon>Dikarya</taxon>
        <taxon>Ascomycota</taxon>
        <taxon>Saccharomycotina</taxon>
        <taxon>Pichiomycetes</taxon>
        <taxon>Debaryomycetaceae</taxon>
        <taxon>Candida/Lodderomyces clade</taxon>
        <taxon>Lodderomyces</taxon>
    </lineage>
</organism>
<dbReference type="PANTHER" id="PTHR28019:SF2">
    <property type="entry name" value="CELL MEMBRANE PROTEIN YLR413W-RELATED"/>
    <property type="match status" value="1"/>
</dbReference>
<protein>
    <submittedName>
        <fullName evidence="2">Uncharacterized protein</fullName>
    </submittedName>
</protein>
<keyword evidence="1" id="KW-1133">Transmembrane helix</keyword>
<reference evidence="2 3" key="1">
    <citation type="submission" date="2024-03" db="EMBL/GenBank/DDBJ databases">
        <authorList>
            <person name="Brejova B."/>
        </authorList>
    </citation>
    <scope>NUCLEOTIDE SEQUENCE [LARGE SCALE GENOMIC DNA]</scope>
    <source>
        <strain evidence="2 3">CBS 14171</strain>
    </source>
</reference>
<dbReference type="InterPro" id="IPR052413">
    <property type="entry name" value="SUR7_domain"/>
</dbReference>
<evidence type="ECO:0000313" key="2">
    <source>
        <dbReference type="EMBL" id="CAK9439029.1"/>
    </source>
</evidence>
<sequence>MQYACFRVVLVFFSLATLILTAFAVAGSYKNKGYLTGTYLINFHLSGLDLRQIISAQIGSSKRDVVVVGGGGERLFNRDAVEPQVEVEMMAKRETTTAAPTPSNINDWINLATSIANQPDFTAQVASIASNAGISVPTSLPTDGDGGFYTTVQAAIADLLNNVTPEQLGIADVYSASYWGYCRGEKVSNGTAAPDNSFGRFLDENFDNSNVNYTWCSPPTAGFFFDPITIFKQEMNRTIDGISVDSQSTLVNELSTQYKNELRVLIDSITPEDLNLPGSLQDDLQLLNRLTVASFALMICAAALAFISIVIQFMGCCLSPDNCCLSFLNFMFQFLLFLLSILAAGLVTGTYVFVRRKINDEVGEWGIKSFLSINFYAFAWSAAASALLLVLFSLLGHCFGICGRRSYRKVQTNAAYVHHEK</sequence>
<keyword evidence="1" id="KW-0812">Transmembrane</keyword>
<keyword evidence="1" id="KW-0472">Membrane</keyword>
<dbReference type="EMBL" id="OZ022408">
    <property type="protein sequence ID" value="CAK9439029.1"/>
    <property type="molecule type" value="Genomic_DNA"/>
</dbReference>
<dbReference type="Proteomes" id="UP001497383">
    <property type="component" value="Chromosome 4"/>
</dbReference>
<proteinExistence type="predicted"/>
<dbReference type="InterPro" id="IPR009571">
    <property type="entry name" value="SUR7/Rim9-like_fungi"/>
</dbReference>
<evidence type="ECO:0000313" key="3">
    <source>
        <dbReference type="Proteomes" id="UP001497383"/>
    </source>
</evidence>
<dbReference type="Pfam" id="PF06687">
    <property type="entry name" value="SUR7"/>
    <property type="match status" value="1"/>
</dbReference>
<dbReference type="RefSeq" id="XP_066830191.1">
    <property type="nucleotide sequence ID" value="XM_066973343.1"/>
</dbReference>
<name>A0ABP0ZLK6_9ASCO</name>
<gene>
    <name evidence="2" type="ORF">LODBEIA_P32530</name>
</gene>
<feature type="transmembrane region" description="Helical" evidence="1">
    <location>
        <begin position="373"/>
        <end position="399"/>
    </location>
</feature>
<feature type="transmembrane region" description="Helical" evidence="1">
    <location>
        <begin position="330"/>
        <end position="353"/>
    </location>
</feature>